<comment type="caution">
    <text evidence="3">The sequence shown here is derived from an EMBL/GenBank/DDBJ whole genome shotgun (WGS) entry which is preliminary data.</text>
</comment>
<protein>
    <submittedName>
        <fullName evidence="3">Uncharacterized protein</fullName>
    </submittedName>
</protein>
<gene>
    <name evidence="3" type="ORF">SteCoe_5731</name>
</gene>
<feature type="coiled-coil region" evidence="1">
    <location>
        <begin position="188"/>
        <end position="264"/>
    </location>
</feature>
<dbReference type="Proteomes" id="UP000187209">
    <property type="component" value="Unassembled WGS sequence"/>
</dbReference>
<dbReference type="EMBL" id="MPUH01000076">
    <property type="protein sequence ID" value="OMJ91701.1"/>
    <property type="molecule type" value="Genomic_DNA"/>
</dbReference>
<proteinExistence type="predicted"/>
<reference evidence="3 4" key="1">
    <citation type="submission" date="2016-11" db="EMBL/GenBank/DDBJ databases">
        <title>The macronuclear genome of Stentor coeruleus: a giant cell with tiny introns.</title>
        <authorList>
            <person name="Slabodnick M."/>
            <person name="Ruby J.G."/>
            <person name="Reiff S.B."/>
            <person name="Swart E.C."/>
            <person name="Gosai S."/>
            <person name="Prabakaran S."/>
            <person name="Witkowska E."/>
            <person name="Larue G.E."/>
            <person name="Fisher S."/>
            <person name="Freeman R.M."/>
            <person name="Gunawardena J."/>
            <person name="Chu W."/>
            <person name="Stover N.A."/>
            <person name="Gregory B.D."/>
            <person name="Nowacki M."/>
            <person name="Derisi J."/>
            <person name="Roy S.W."/>
            <person name="Marshall W.F."/>
            <person name="Sood P."/>
        </authorList>
    </citation>
    <scope>NUCLEOTIDE SEQUENCE [LARGE SCALE GENOMIC DNA]</scope>
    <source>
        <strain evidence="3">WM001</strain>
    </source>
</reference>
<keyword evidence="4" id="KW-1185">Reference proteome</keyword>
<dbReference type="AlphaFoldDB" id="A0A1R2CRT2"/>
<evidence type="ECO:0000256" key="1">
    <source>
        <dbReference type="SAM" id="Coils"/>
    </source>
</evidence>
<name>A0A1R2CRT2_9CILI</name>
<feature type="compositionally biased region" description="Low complexity" evidence="2">
    <location>
        <begin position="360"/>
        <end position="375"/>
    </location>
</feature>
<evidence type="ECO:0000256" key="2">
    <source>
        <dbReference type="SAM" id="MobiDB-lite"/>
    </source>
</evidence>
<feature type="region of interest" description="Disordered" evidence="2">
    <location>
        <begin position="360"/>
        <end position="383"/>
    </location>
</feature>
<sequence>MHKRRASDDISSGNLSINRKKLSAQFMERLKSINDNSSPLSSTVKIDRSIINLHPVHNESSITNIIQEKVANLKHKFGELDIMRKKLIESRCDIRDDTDSRKSSFGISRGRSSENNLDDFLERDYIKTRPTIDNCFTKTGTILEKYEIQEKYDKDLYNERKSTQRAILERNLLERESQEKVKILSCQVNTLNLEVESLNLKLLNIQKDFKDTEIIKKQQESLLVSQSSEIKKLESRLESANLTVSHLTKKVATLEKKLRNVSQSSSTAAIKNLSYIILSKDPQGRTETSPFQVINRYLETLQELQDSDKFALKILSKIERNKKKQAYSNLLKAKTDILERIDRTAWTIEELEKCVFECRSPSPVNRSSSPLSKSSIQNEGYKKDHDDLEKADMLAWMKCQATMVEDLIMVSEFGISLDVKKFQED</sequence>
<keyword evidence="1" id="KW-0175">Coiled coil</keyword>
<evidence type="ECO:0000313" key="3">
    <source>
        <dbReference type="EMBL" id="OMJ91701.1"/>
    </source>
</evidence>
<evidence type="ECO:0000313" key="4">
    <source>
        <dbReference type="Proteomes" id="UP000187209"/>
    </source>
</evidence>
<organism evidence="3 4">
    <name type="scientific">Stentor coeruleus</name>
    <dbReference type="NCBI Taxonomy" id="5963"/>
    <lineage>
        <taxon>Eukaryota</taxon>
        <taxon>Sar</taxon>
        <taxon>Alveolata</taxon>
        <taxon>Ciliophora</taxon>
        <taxon>Postciliodesmatophora</taxon>
        <taxon>Heterotrichea</taxon>
        <taxon>Heterotrichida</taxon>
        <taxon>Stentoridae</taxon>
        <taxon>Stentor</taxon>
    </lineage>
</organism>
<accession>A0A1R2CRT2</accession>